<dbReference type="PROSITE" id="PS51257">
    <property type="entry name" value="PROKAR_LIPOPROTEIN"/>
    <property type="match status" value="1"/>
</dbReference>
<accession>A0AAX4HRW7</accession>
<dbReference type="Proteomes" id="UP001324634">
    <property type="component" value="Chromosome"/>
</dbReference>
<evidence type="ECO:0000313" key="2">
    <source>
        <dbReference type="EMBL" id="WPU65915.1"/>
    </source>
</evidence>
<feature type="domain" description="PDZ" evidence="1">
    <location>
        <begin position="170"/>
        <end position="240"/>
    </location>
</feature>
<evidence type="ECO:0000313" key="3">
    <source>
        <dbReference type="Proteomes" id="UP001324634"/>
    </source>
</evidence>
<dbReference type="InterPro" id="IPR036034">
    <property type="entry name" value="PDZ_sf"/>
</dbReference>
<dbReference type="SUPFAM" id="SSF50156">
    <property type="entry name" value="PDZ domain-like"/>
    <property type="match status" value="1"/>
</dbReference>
<dbReference type="EMBL" id="CP139487">
    <property type="protein sequence ID" value="WPU65915.1"/>
    <property type="molecule type" value="Genomic_DNA"/>
</dbReference>
<dbReference type="RefSeq" id="WP_321397357.1">
    <property type="nucleotide sequence ID" value="NZ_CP139487.1"/>
</dbReference>
<organism evidence="2 3">
    <name type="scientific">Peredibacter starrii</name>
    <dbReference type="NCBI Taxonomy" id="28202"/>
    <lineage>
        <taxon>Bacteria</taxon>
        <taxon>Pseudomonadati</taxon>
        <taxon>Bdellovibrionota</taxon>
        <taxon>Bacteriovoracia</taxon>
        <taxon>Bacteriovoracales</taxon>
        <taxon>Bacteriovoracaceae</taxon>
        <taxon>Peredibacter</taxon>
    </lineage>
</organism>
<sequence length="273" mass="30403">MRSIAIMSLIALVGCASEPASYKESKGKTGFSDKIVDQNLRVSTFQGNSATKKEKAQLYAKFHAIELCKEMNQPYTHILTIRDTSFQKEITQTNTYGPTYYYGVSPYYGRYGAYGAGVSMYGAYGPMNTQTTTDVKPVPQFDVYFECVPKAMDARMSFKSLSASDMKNLMQDVKGGVQVEEILPDSPNKNILQVGDIIIKGNGTRVEKVVELYQAHRNSNANQFTVEFFRNGKMKSANVKFLDVTEMVGTAQNEILKEACKEDGIKGVRDICK</sequence>
<evidence type="ECO:0000259" key="1">
    <source>
        <dbReference type="Pfam" id="PF13180"/>
    </source>
</evidence>
<proteinExistence type="predicted"/>
<dbReference type="NCBIfam" id="NF047637">
    <property type="entry name" value="lipo_CC0125"/>
    <property type="match status" value="1"/>
</dbReference>
<dbReference type="AlphaFoldDB" id="A0AAX4HRW7"/>
<name>A0AAX4HRW7_9BACT</name>
<dbReference type="InterPro" id="IPR001478">
    <property type="entry name" value="PDZ"/>
</dbReference>
<gene>
    <name evidence="2" type="ORF">SOO65_04070</name>
</gene>
<dbReference type="Gene3D" id="2.30.42.10">
    <property type="match status" value="1"/>
</dbReference>
<reference evidence="2 3" key="1">
    <citation type="submission" date="2023-11" db="EMBL/GenBank/DDBJ databases">
        <title>Peredibacter starrii A3.12.</title>
        <authorList>
            <person name="Mitchell R.J."/>
        </authorList>
    </citation>
    <scope>NUCLEOTIDE SEQUENCE [LARGE SCALE GENOMIC DNA]</scope>
    <source>
        <strain evidence="2 3">A3.12</strain>
    </source>
</reference>
<protein>
    <submittedName>
        <fullName evidence="2">PDZ domain-containing protein</fullName>
    </submittedName>
</protein>
<dbReference type="KEGG" id="psti:SOO65_04070"/>
<dbReference type="Pfam" id="PF13180">
    <property type="entry name" value="PDZ_2"/>
    <property type="match status" value="1"/>
</dbReference>
<keyword evidence="3" id="KW-1185">Reference proteome</keyword>